<dbReference type="AlphaFoldDB" id="A0AAV5S6R2"/>
<dbReference type="EMBL" id="BTSX01000001">
    <property type="protein sequence ID" value="GMS78035.1"/>
    <property type="molecule type" value="Genomic_DNA"/>
</dbReference>
<dbReference type="Proteomes" id="UP001432027">
    <property type="component" value="Unassembled WGS sequence"/>
</dbReference>
<proteinExistence type="predicted"/>
<feature type="non-terminal residue" evidence="1">
    <location>
        <position position="153"/>
    </location>
</feature>
<protein>
    <submittedName>
        <fullName evidence="1">Uncharacterized protein</fullName>
    </submittedName>
</protein>
<evidence type="ECO:0000313" key="1">
    <source>
        <dbReference type="EMBL" id="GMS78035.1"/>
    </source>
</evidence>
<gene>
    <name evidence="1" type="ORF">PENTCL1PPCAC_210</name>
</gene>
<evidence type="ECO:0000313" key="2">
    <source>
        <dbReference type="Proteomes" id="UP001432027"/>
    </source>
</evidence>
<comment type="caution">
    <text evidence="1">The sequence shown here is derived from an EMBL/GenBank/DDBJ whole genome shotgun (WGS) entry which is preliminary data.</text>
</comment>
<reference evidence="1" key="1">
    <citation type="submission" date="2023-10" db="EMBL/GenBank/DDBJ databases">
        <title>Genome assembly of Pristionchus species.</title>
        <authorList>
            <person name="Yoshida K."/>
            <person name="Sommer R.J."/>
        </authorList>
    </citation>
    <scope>NUCLEOTIDE SEQUENCE</scope>
    <source>
        <strain evidence="1">RS0144</strain>
    </source>
</reference>
<keyword evidence="2" id="KW-1185">Reference proteome</keyword>
<accession>A0AAV5S6R2</accession>
<feature type="non-terminal residue" evidence="1">
    <location>
        <position position="1"/>
    </location>
</feature>
<organism evidence="1 2">
    <name type="scientific">Pristionchus entomophagus</name>
    <dbReference type="NCBI Taxonomy" id="358040"/>
    <lineage>
        <taxon>Eukaryota</taxon>
        <taxon>Metazoa</taxon>
        <taxon>Ecdysozoa</taxon>
        <taxon>Nematoda</taxon>
        <taxon>Chromadorea</taxon>
        <taxon>Rhabditida</taxon>
        <taxon>Rhabditina</taxon>
        <taxon>Diplogasteromorpha</taxon>
        <taxon>Diplogasteroidea</taxon>
        <taxon>Neodiplogasteridae</taxon>
        <taxon>Pristionchus</taxon>
    </lineage>
</organism>
<sequence>PVLLPPHYWKMWKSRQGGDTTNQRELPQDVFGSTPWIAASCCFIDWLLMLPKTSSTMADRDDIRNWLDDIFKNLFRQYEIDRLRVLAVEGEVLSSLRLLKGSFFALFFRLAVFDRVRDVALNAAEWLKRIRPILHLPCCARWLAPFASPHDAK</sequence>
<name>A0AAV5S6R2_9BILA</name>